<proteinExistence type="predicted"/>
<reference evidence="1 2" key="1">
    <citation type="journal article" date="2021" name="Int. J. Syst. Evol. Microbiol.">
        <title>Halobaculum halophilum sp. nov. and Halobaculum salinum sp. nov., isolated from salt lake and saline soil.</title>
        <authorList>
            <person name="Cui H.L."/>
            <person name="Shi X.W."/>
            <person name="Yin X.M."/>
            <person name="Yang X.Y."/>
            <person name="Hou J."/>
            <person name="Zhu L."/>
        </authorList>
    </citation>
    <scope>NUCLEOTIDE SEQUENCE [LARGE SCALE GENOMIC DNA]</scope>
    <source>
        <strain evidence="1 2">NBRC 109044</strain>
    </source>
</reference>
<dbReference type="AlphaFoldDB" id="A0A8T8WD89"/>
<dbReference type="Proteomes" id="UP000826254">
    <property type="component" value="Chromosome"/>
</dbReference>
<keyword evidence="2" id="KW-1185">Reference proteome</keyword>
<evidence type="ECO:0000313" key="2">
    <source>
        <dbReference type="Proteomes" id="UP000826254"/>
    </source>
</evidence>
<sequence length="56" mass="6642">MAEPTVSVTLYGGKARRFREVRDELEDRRGWEPDNVEVVAYLLAQFDEDTRPRTDW</sequence>
<organism evidence="1 2">
    <name type="scientific">Halobaculum magnesiiphilum</name>
    <dbReference type="NCBI Taxonomy" id="1017351"/>
    <lineage>
        <taxon>Archaea</taxon>
        <taxon>Methanobacteriati</taxon>
        <taxon>Methanobacteriota</taxon>
        <taxon>Stenosarchaea group</taxon>
        <taxon>Halobacteria</taxon>
        <taxon>Halobacteriales</taxon>
        <taxon>Haloferacaceae</taxon>
        <taxon>Halobaculum</taxon>
    </lineage>
</organism>
<dbReference type="RefSeq" id="WP_222607564.1">
    <property type="nucleotide sequence ID" value="NZ_CP081958.1"/>
</dbReference>
<name>A0A8T8WD89_9EURY</name>
<dbReference type="KEGG" id="hmp:K6T50_00820"/>
<gene>
    <name evidence="1" type="ORF">K6T50_00820</name>
</gene>
<evidence type="ECO:0000313" key="1">
    <source>
        <dbReference type="EMBL" id="QZP37756.1"/>
    </source>
</evidence>
<protein>
    <submittedName>
        <fullName evidence="1">Uncharacterized protein</fullName>
    </submittedName>
</protein>
<accession>A0A8T8WD89</accession>
<dbReference type="EMBL" id="CP081958">
    <property type="protein sequence ID" value="QZP37756.1"/>
    <property type="molecule type" value="Genomic_DNA"/>
</dbReference>
<dbReference type="GeneID" id="67176640"/>